<protein>
    <submittedName>
        <fullName evidence="1">Uncharacterized protein</fullName>
    </submittedName>
</protein>
<evidence type="ECO:0000313" key="1">
    <source>
        <dbReference type="EMBL" id="EGJ30951.1"/>
    </source>
</evidence>
<keyword evidence="2" id="KW-1185">Reference proteome</keyword>
<proteinExistence type="predicted"/>
<evidence type="ECO:0000313" key="2">
    <source>
        <dbReference type="Proteomes" id="UP000003959"/>
    </source>
</evidence>
<name>F4XX66_9CYAN</name>
<reference evidence="2" key="1">
    <citation type="journal article" date="2011" name="Proc. Natl. Acad. Sci. U.S.A.">
        <title>Genomic insights into the physiology and ecology of the marine filamentous cyanobacterium Lyngbya majuscula.</title>
        <authorList>
            <person name="Jones A.C."/>
            <person name="Monroe E.A."/>
            <person name="Podell S."/>
            <person name="Hess W.R."/>
            <person name="Klages S."/>
            <person name="Esquenazi E."/>
            <person name="Niessen S."/>
            <person name="Hoover H."/>
            <person name="Rothmann M."/>
            <person name="Lasken R.S."/>
            <person name="Yates J.R.III."/>
            <person name="Reinhardt R."/>
            <person name="Kube M."/>
            <person name="Burkart M.D."/>
            <person name="Allen E.E."/>
            <person name="Dorrestein P.C."/>
            <person name="Gerwick W.H."/>
            <person name="Gerwick L."/>
        </authorList>
    </citation>
    <scope>NUCLEOTIDE SEQUENCE [LARGE SCALE GENOMIC DNA]</scope>
    <source>
        <strain evidence="2">3L</strain>
    </source>
</reference>
<dbReference type="HOGENOM" id="CLU_2735624_0_0_3"/>
<sequence length="71" mass="7861">MLKSLLGIALRVKKLLIKSNFFSQSGHNRFGRLFRMISYGRAKTSLINSLGFRTDQENLGIGLGIGYVIGS</sequence>
<dbReference type="Proteomes" id="UP000003959">
    <property type="component" value="Unassembled WGS sequence"/>
</dbReference>
<organism evidence="1 2">
    <name type="scientific">Moorena producens 3L</name>
    <dbReference type="NCBI Taxonomy" id="489825"/>
    <lineage>
        <taxon>Bacteria</taxon>
        <taxon>Bacillati</taxon>
        <taxon>Cyanobacteriota</taxon>
        <taxon>Cyanophyceae</taxon>
        <taxon>Coleofasciculales</taxon>
        <taxon>Coleofasciculaceae</taxon>
        <taxon>Moorena</taxon>
    </lineage>
</organism>
<accession>F4XX66</accession>
<dbReference type="EMBL" id="GL890945">
    <property type="protein sequence ID" value="EGJ30951.1"/>
    <property type="molecule type" value="Genomic_DNA"/>
</dbReference>
<dbReference type="AlphaFoldDB" id="F4XX66"/>
<gene>
    <name evidence="1" type="ORF">LYNGBM3L_46050</name>
</gene>